<dbReference type="STRING" id="178035.A0A154P7G9"/>
<evidence type="ECO:0000313" key="1">
    <source>
        <dbReference type="EMBL" id="KZC07791.1"/>
    </source>
</evidence>
<dbReference type="AlphaFoldDB" id="A0A154P7G9"/>
<sequence>MYSEWPSFCSYFTSFIIDDASLPDLAKLHYLKGCLKGEPALLLQRIPVTDSNFQKAWEKLRGNYENKRRLIRSQLVTFTSIPSATEESAE</sequence>
<protein>
    <submittedName>
        <fullName evidence="1">Uncharacterized protein</fullName>
    </submittedName>
</protein>
<dbReference type="Pfam" id="PF03564">
    <property type="entry name" value="DUF1759"/>
    <property type="match status" value="1"/>
</dbReference>
<dbReference type="OrthoDB" id="7994850at2759"/>
<organism evidence="1 2">
    <name type="scientific">Dufourea novaeangliae</name>
    <name type="common">Sweat bee</name>
    <dbReference type="NCBI Taxonomy" id="178035"/>
    <lineage>
        <taxon>Eukaryota</taxon>
        <taxon>Metazoa</taxon>
        <taxon>Ecdysozoa</taxon>
        <taxon>Arthropoda</taxon>
        <taxon>Hexapoda</taxon>
        <taxon>Insecta</taxon>
        <taxon>Pterygota</taxon>
        <taxon>Neoptera</taxon>
        <taxon>Endopterygota</taxon>
        <taxon>Hymenoptera</taxon>
        <taxon>Apocrita</taxon>
        <taxon>Aculeata</taxon>
        <taxon>Apoidea</taxon>
        <taxon>Anthophila</taxon>
        <taxon>Halictidae</taxon>
        <taxon>Rophitinae</taxon>
        <taxon>Dufourea</taxon>
    </lineage>
</organism>
<dbReference type="PANTHER" id="PTHR22954:SF3">
    <property type="entry name" value="PROTEIN CBG08539"/>
    <property type="match status" value="1"/>
</dbReference>
<dbReference type="InterPro" id="IPR005312">
    <property type="entry name" value="DUF1759"/>
</dbReference>
<accession>A0A154P7G9</accession>
<proteinExistence type="predicted"/>
<dbReference type="EMBL" id="KQ434830">
    <property type="protein sequence ID" value="KZC07791.1"/>
    <property type="molecule type" value="Genomic_DNA"/>
</dbReference>
<dbReference type="Proteomes" id="UP000076502">
    <property type="component" value="Unassembled WGS sequence"/>
</dbReference>
<reference evidence="1 2" key="1">
    <citation type="submission" date="2015-07" db="EMBL/GenBank/DDBJ databases">
        <title>The genome of Dufourea novaeangliae.</title>
        <authorList>
            <person name="Pan H."/>
            <person name="Kapheim K."/>
        </authorList>
    </citation>
    <scope>NUCLEOTIDE SEQUENCE [LARGE SCALE GENOMIC DNA]</scope>
    <source>
        <strain evidence="1">0120121106</strain>
        <tissue evidence="1">Whole body</tissue>
    </source>
</reference>
<keyword evidence="2" id="KW-1185">Reference proteome</keyword>
<dbReference type="PANTHER" id="PTHR22954">
    <property type="entry name" value="RETROVIRAL PROTEASE-RELATED"/>
    <property type="match status" value="1"/>
</dbReference>
<evidence type="ECO:0000313" key="2">
    <source>
        <dbReference type="Proteomes" id="UP000076502"/>
    </source>
</evidence>
<gene>
    <name evidence="1" type="ORF">WN55_09817</name>
</gene>
<name>A0A154P7G9_DUFNO</name>